<feature type="compositionally biased region" description="Basic residues" evidence="13">
    <location>
        <begin position="156"/>
        <end position="169"/>
    </location>
</feature>
<evidence type="ECO:0000256" key="9">
    <source>
        <dbReference type="ARBA" id="ARBA00023157"/>
    </source>
</evidence>
<dbReference type="GO" id="GO:0046872">
    <property type="term" value="F:metal ion binding"/>
    <property type="evidence" value="ECO:0007669"/>
    <property type="project" value="UniProtKB-KW"/>
</dbReference>
<keyword evidence="11" id="KW-0245">EGF-like domain</keyword>
<evidence type="ECO:0000259" key="17">
    <source>
        <dbReference type="PROSITE" id="PS50215"/>
    </source>
</evidence>
<comment type="caution">
    <text evidence="11">Lacks conserved residue(s) required for the propagation of feature annotation.</text>
</comment>
<evidence type="ECO:0000256" key="12">
    <source>
        <dbReference type="PROSITE-ProRule" id="PRU00276"/>
    </source>
</evidence>
<comment type="subcellular location">
    <subcellularLocation>
        <location evidence="1">Membrane</location>
        <topology evidence="1">Single-pass membrane protein</topology>
    </subcellularLocation>
</comment>
<dbReference type="InterPro" id="IPR001762">
    <property type="entry name" value="Disintegrin_dom"/>
</dbReference>
<dbReference type="SMART" id="SM00608">
    <property type="entry name" value="ACR"/>
    <property type="match status" value="1"/>
</dbReference>
<dbReference type="SMART" id="SM00050">
    <property type="entry name" value="DISIN"/>
    <property type="match status" value="1"/>
</dbReference>
<keyword evidence="7" id="KW-0482">Metalloprotease</keyword>
<accession>A0A7M7MHC1</accession>
<keyword evidence="3 14" id="KW-0812">Transmembrane</keyword>
<keyword evidence="12" id="KW-0479">Metal-binding</keyword>
<dbReference type="Pfam" id="PF00200">
    <property type="entry name" value="Disintegrin"/>
    <property type="match status" value="1"/>
</dbReference>
<dbReference type="SUPFAM" id="SSF55486">
    <property type="entry name" value="Metalloproteases ('zincins'), catalytic domain"/>
    <property type="match status" value="1"/>
</dbReference>
<evidence type="ECO:0000256" key="7">
    <source>
        <dbReference type="ARBA" id="ARBA00023049"/>
    </source>
</evidence>
<feature type="region of interest" description="Disordered" evidence="13">
    <location>
        <begin position="156"/>
        <end position="178"/>
    </location>
</feature>
<dbReference type="GeneID" id="111250765"/>
<keyword evidence="19" id="KW-1185">Reference proteome</keyword>
<dbReference type="PROSITE" id="PS50215">
    <property type="entry name" value="ADAM_MEPRO"/>
    <property type="match status" value="1"/>
</dbReference>
<dbReference type="InterPro" id="IPR001590">
    <property type="entry name" value="Peptidase_M12B"/>
</dbReference>
<dbReference type="EnsemblMetazoa" id="XM_022806470">
    <property type="protein sequence ID" value="XP_022662205"/>
    <property type="gene ID" value="LOC111250765"/>
</dbReference>
<sequence>MVRVRLKYGGQLRVWKPPIIVFLLIHLLFLFNSVLSASSWTAINPVWEVKKLSHDTPLNYPYSLLFPFIDFSLSASPPNPTGEMFSKGILVFNAFGQTFRLLLHETEHLIHDDFTTHHHEPHKNDTIPNSSHLQEILPPETRHQIIEHKIGKQVRTRRSIRRKRIQRRKTSSDGRRSRVPDWQASYRCAIRYYYQGSEGCHWQGHLIDSKDSRTALSTCPQLGGIIWDNDEVYHLHSNGTHSLILKGGSLEIPTHFKCGFSGTIKSVRFPLGGKTSDKKNRRKRGIAALTTLKKGPSGANGRSRFVEMVMVHDYKQFVKFERDEKKLFERSKQVANIVNALYAPLNIFVILVGVKVWSQRDEIEVDLNAEKTLDNFLRYRMEVLARSMPNDNAQLITDVTFDQDVVGKALKGPICTFRYSGGVNKDHHESVAVVATTIAHELGHNFGMEHDDLGQCQCPQSRCLMYPASNINIPPTAWSSCSIEAINVTFSQHMDHCLHNLPKRIVGPSCGNGIVEEGEDCDCGPENLCMTRCCDARTCKLTQGSVCGHGACCDLETCRPKPPGLKCRVENGECDLSEHCDGKRPDCPADVFKANGVKCGDGNAYCFMGSCSSHEMQCKKLWGPTGRVGHRSCFDANMNGTQFGSCGYDKIRNIYAKCKSKDALCGTLHCTHLNERLEYGMLSAAKVSRFFLRIGKDTHTCRSAVVDLGATDPDPGQAANGAACGFNQACLNARCVELAQLESPPCEYGCFGHGTCNHLGHCHCDNGFAPPYCNFPGNGGSIDSGPLSNPNDVSYTTTIILSVIFLFLAPLVLFFVSWTIFSKKDLLAKWRLRRRKLAVKHAARQGPLLNLYDKTQIPKTVTAVGPRIMAKGRSHQTTAINDEQNGGPYANIQMLANGKLSIESNVDCRAVIRPARPAPPPPPGKVRPQVTDTPTSNLPTEIGVQITPPQHQPPQLPQMYSQQLKQATPQLKRTKSSGGSIRRPNAPPPPLPSAAVQGLAGTPDIPLCEHVDTIRAHLVAEQRSNLKDNRGNESSLLV</sequence>
<dbReference type="PANTHER" id="PTHR11905">
    <property type="entry name" value="ADAM A DISINTEGRIN AND METALLOPROTEASE DOMAIN"/>
    <property type="match status" value="1"/>
</dbReference>
<feature type="domain" description="EGF-like" evidence="15">
    <location>
        <begin position="742"/>
        <end position="774"/>
    </location>
</feature>
<dbReference type="GO" id="GO:0016020">
    <property type="term" value="C:membrane"/>
    <property type="evidence" value="ECO:0007669"/>
    <property type="project" value="UniProtKB-SubCell"/>
</dbReference>
<proteinExistence type="predicted"/>
<evidence type="ECO:0000256" key="6">
    <source>
        <dbReference type="ARBA" id="ARBA00022989"/>
    </source>
</evidence>
<dbReference type="Pfam" id="PF01421">
    <property type="entry name" value="Reprolysin"/>
    <property type="match status" value="1"/>
</dbReference>
<evidence type="ECO:0000256" key="1">
    <source>
        <dbReference type="ARBA" id="ARBA00004167"/>
    </source>
</evidence>
<dbReference type="CDD" id="cd04269">
    <property type="entry name" value="ZnMc_adamalysin_II_like"/>
    <property type="match status" value="1"/>
</dbReference>
<evidence type="ECO:0000256" key="11">
    <source>
        <dbReference type="PROSITE-ProRule" id="PRU00076"/>
    </source>
</evidence>
<evidence type="ECO:0008006" key="20">
    <source>
        <dbReference type="Google" id="ProtNLM"/>
    </source>
</evidence>
<dbReference type="InterPro" id="IPR000742">
    <property type="entry name" value="EGF"/>
</dbReference>
<dbReference type="InterPro" id="IPR036436">
    <property type="entry name" value="Disintegrin_dom_sf"/>
</dbReference>
<evidence type="ECO:0000256" key="5">
    <source>
        <dbReference type="ARBA" id="ARBA00022833"/>
    </source>
</evidence>
<feature type="disulfide bond" evidence="10">
    <location>
        <begin position="567"/>
        <end position="587"/>
    </location>
</feature>
<dbReference type="AlphaFoldDB" id="A0A7M7MHC1"/>
<feature type="region of interest" description="Disordered" evidence="13">
    <location>
        <begin position="914"/>
        <end position="998"/>
    </location>
</feature>
<evidence type="ECO:0000313" key="18">
    <source>
        <dbReference type="EnsemblMetazoa" id="XP_022662205"/>
    </source>
</evidence>
<dbReference type="Gene3D" id="3.40.390.10">
    <property type="entry name" value="Collagenase (Catalytic Domain)"/>
    <property type="match status" value="1"/>
</dbReference>
<feature type="compositionally biased region" description="Polar residues" evidence="13">
    <location>
        <begin position="959"/>
        <end position="979"/>
    </location>
</feature>
<dbReference type="SUPFAM" id="SSF57552">
    <property type="entry name" value="Blood coagulation inhibitor (disintegrin)"/>
    <property type="match status" value="1"/>
</dbReference>
<dbReference type="GO" id="GO:0006509">
    <property type="term" value="P:membrane protein ectodomain proteolysis"/>
    <property type="evidence" value="ECO:0007669"/>
    <property type="project" value="TreeGrafter"/>
</dbReference>
<keyword evidence="5 12" id="KW-0862">Zinc</keyword>
<keyword evidence="6 14" id="KW-1133">Transmembrane helix</keyword>
<feature type="binding site" evidence="12">
    <location>
        <position position="450"/>
    </location>
    <ligand>
        <name>Zn(2+)</name>
        <dbReference type="ChEBI" id="CHEBI:29105"/>
        <note>catalytic</note>
    </ligand>
</feature>
<dbReference type="CTD" id="3772109"/>
<dbReference type="InParanoid" id="A0A7M7MHC1"/>
<name>A0A7M7MHC1_VARDE</name>
<evidence type="ECO:0000313" key="19">
    <source>
        <dbReference type="Proteomes" id="UP000594260"/>
    </source>
</evidence>
<evidence type="ECO:0000256" key="10">
    <source>
        <dbReference type="PROSITE-ProRule" id="PRU00068"/>
    </source>
</evidence>
<dbReference type="KEGG" id="vde:111250765"/>
<dbReference type="InterPro" id="IPR034027">
    <property type="entry name" value="Reprolysin_adamalysin"/>
</dbReference>
<evidence type="ECO:0000256" key="3">
    <source>
        <dbReference type="ARBA" id="ARBA00022692"/>
    </source>
</evidence>
<feature type="binding site" evidence="12">
    <location>
        <position position="440"/>
    </location>
    <ligand>
        <name>Zn(2+)</name>
        <dbReference type="ChEBI" id="CHEBI:29105"/>
        <note>catalytic</note>
    </ligand>
</feature>
<dbReference type="FunFam" id="3.40.390.10:FF:000002">
    <property type="entry name" value="Disintegrin and metalloproteinase domain-containing protein 22"/>
    <property type="match status" value="1"/>
</dbReference>
<dbReference type="Proteomes" id="UP000594260">
    <property type="component" value="Unplaced"/>
</dbReference>
<evidence type="ECO:0000256" key="14">
    <source>
        <dbReference type="SAM" id="Phobius"/>
    </source>
</evidence>
<feature type="disulfide bond" evidence="11">
    <location>
        <begin position="764"/>
        <end position="773"/>
    </location>
</feature>
<dbReference type="GO" id="GO:0004222">
    <property type="term" value="F:metalloendopeptidase activity"/>
    <property type="evidence" value="ECO:0007669"/>
    <property type="project" value="InterPro"/>
</dbReference>
<keyword evidence="2" id="KW-0645">Protease</keyword>
<dbReference type="InterPro" id="IPR024079">
    <property type="entry name" value="MetalloPept_cat_dom_sf"/>
</dbReference>
<feature type="domain" description="Peptidase M12B" evidence="17">
    <location>
        <begin position="304"/>
        <end position="502"/>
    </location>
</feature>
<feature type="domain" description="Disintegrin" evidence="16">
    <location>
        <begin position="507"/>
        <end position="595"/>
    </location>
</feature>
<evidence type="ECO:0000259" key="15">
    <source>
        <dbReference type="PROSITE" id="PS50026"/>
    </source>
</evidence>
<protein>
    <recommendedName>
        <fullName evidence="20">Disintegrin and metalloproteinase domain-containing protein 12</fullName>
    </recommendedName>
</protein>
<reference evidence="18" key="1">
    <citation type="submission" date="2021-01" db="UniProtKB">
        <authorList>
            <consortium name="EnsemblMetazoa"/>
        </authorList>
    </citation>
    <scope>IDENTIFICATION</scope>
</reference>
<dbReference type="Gene3D" id="4.10.70.10">
    <property type="entry name" value="Disintegrin domain"/>
    <property type="match status" value="1"/>
</dbReference>
<dbReference type="PANTHER" id="PTHR11905:SF159">
    <property type="entry name" value="ADAM METALLOPROTEASE"/>
    <property type="match status" value="1"/>
</dbReference>
<dbReference type="PROSITE" id="PS01186">
    <property type="entry name" value="EGF_2"/>
    <property type="match status" value="1"/>
</dbReference>
<feature type="compositionally biased region" description="Polar residues" evidence="13">
    <location>
        <begin position="930"/>
        <end position="939"/>
    </location>
</feature>
<evidence type="ECO:0000256" key="8">
    <source>
        <dbReference type="ARBA" id="ARBA00023136"/>
    </source>
</evidence>
<feature type="binding site" evidence="12">
    <location>
        <position position="444"/>
    </location>
    <ligand>
        <name>Zn(2+)</name>
        <dbReference type="ChEBI" id="CHEBI:29105"/>
        <note>catalytic</note>
    </ligand>
</feature>
<dbReference type="PROSITE" id="PS50214">
    <property type="entry name" value="DISINTEGRIN_2"/>
    <property type="match status" value="1"/>
</dbReference>
<dbReference type="Pfam" id="PF08516">
    <property type="entry name" value="ADAM_CR"/>
    <property type="match status" value="1"/>
</dbReference>
<keyword evidence="8 14" id="KW-0472">Membrane</keyword>
<feature type="transmembrane region" description="Helical" evidence="14">
    <location>
        <begin position="799"/>
        <end position="821"/>
    </location>
</feature>
<organism evidence="18 19">
    <name type="scientific">Varroa destructor</name>
    <name type="common">Honeybee mite</name>
    <dbReference type="NCBI Taxonomy" id="109461"/>
    <lineage>
        <taxon>Eukaryota</taxon>
        <taxon>Metazoa</taxon>
        <taxon>Ecdysozoa</taxon>
        <taxon>Arthropoda</taxon>
        <taxon>Chelicerata</taxon>
        <taxon>Arachnida</taxon>
        <taxon>Acari</taxon>
        <taxon>Parasitiformes</taxon>
        <taxon>Mesostigmata</taxon>
        <taxon>Gamasina</taxon>
        <taxon>Dermanyssoidea</taxon>
        <taxon>Varroidae</taxon>
        <taxon>Varroa</taxon>
    </lineage>
</organism>
<dbReference type="PROSITE" id="PS50026">
    <property type="entry name" value="EGF_3"/>
    <property type="match status" value="1"/>
</dbReference>
<evidence type="ECO:0000256" key="4">
    <source>
        <dbReference type="ARBA" id="ARBA00022801"/>
    </source>
</evidence>
<evidence type="ECO:0000259" key="16">
    <source>
        <dbReference type="PROSITE" id="PS50214"/>
    </source>
</evidence>
<dbReference type="OrthoDB" id="5951731at2759"/>
<dbReference type="RefSeq" id="XP_022662205.1">
    <property type="nucleotide sequence ID" value="XM_022806470.1"/>
</dbReference>
<feature type="active site" evidence="12">
    <location>
        <position position="441"/>
    </location>
</feature>
<evidence type="ECO:0000256" key="13">
    <source>
        <dbReference type="SAM" id="MobiDB-lite"/>
    </source>
</evidence>
<keyword evidence="4" id="KW-0378">Hydrolase</keyword>
<feature type="disulfide bond" evidence="11">
    <location>
        <begin position="746"/>
        <end position="756"/>
    </location>
</feature>
<feature type="disulfide bond" evidence="12">
    <location>
        <begin position="458"/>
        <end position="463"/>
    </location>
</feature>
<keyword evidence="9 11" id="KW-1015">Disulfide bond</keyword>
<dbReference type="InterPro" id="IPR006586">
    <property type="entry name" value="ADAM_Cys-rich"/>
</dbReference>
<evidence type="ECO:0000256" key="2">
    <source>
        <dbReference type="ARBA" id="ARBA00022670"/>
    </source>
</evidence>
<feature type="compositionally biased region" description="Pro residues" evidence="13">
    <location>
        <begin position="916"/>
        <end position="925"/>
    </location>
</feature>